<organism evidence="6 7">
    <name type="scientific">Entomospira nematocerorum</name>
    <dbReference type="NCBI Taxonomy" id="2719987"/>
    <lineage>
        <taxon>Bacteria</taxon>
        <taxon>Pseudomonadati</taxon>
        <taxon>Spirochaetota</taxon>
        <taxon>Spirochaetia</taxon>
        <taxon>Spirochaetales</taxon>
        <taxon>Spirochaetaceae</taxon>
        <taxon>Entomospira</taxon>
    </lineage>
</organism>
<dbReference type="CDD" id="cd00009">
    <property type="entry name" value="AAA"/>
    <property type="match status" value="1"/>
</dbReference>
<dbReference type="GO" id="GO:0008233">
    <property type="term" value="F:peptidase activity"/>
    <property type="evidence" value="ECO:0007669"/>
    <property type="project" value="UniProtKB-KW"/>
</dbReference>
<dbReference type="PANTHER" id="PTHR11638:SF18">
    <property type="entry name" value="HEAT SHOCK PROTEIN 104"/>
    <property type="match status" value="1"/>
</dbReference>
<dbReference type="PRINTS" id="PR00300">
    <property type="entry name" value="CLPPROTEASEA"/>
</dbReference>
<feature type="domain" description="Clp R" evidence="5">
    <location>
        <begin position="2"/>
        <end position="154"/>
    </location>
</feature>
<dbReference type="InterPro" id="IPR041546">
    <property type="entry name" value="ClpA/ClpB_AAA_lid"/>
</dbReference>
<dbReference type="SMART" id="SM00382">
    <property type="entry name" value="AAA"/>
    <property type="match status" value="1"/>
</dbReference>
<gene>
    <name evidence="6" type="ORF">HCT46_06440</name>
</gene>
<dbReference type="Pfam" id="PF02861">
    <property type="entry name" value="Clp_N"/>
    <property type="match status" value="1"/>
</dbReference>
<dbReference type="GO" id="GO:0034605">
    <property type="term" value="P:cellular response to heat"/>
    <property type="evidence" value="ECO:0007669"/>
    <property type="project" value="TreeGrafter"/>
</dbReference>
<dbReference type="Pfam" id="PF17871">
    <property type="entry name" value="AAA_lid_9"/>
    <property type="match status" value="1"/>
</dbReference>
<evidence type="ECO:0000259" key="5">
    <source>
        <dbReference type="PROSITE" id="PS51903"/>
    </source>
</evidence>
<comment type="caution">
    <text evidence="6">The sequence shown here is derived from an EMBL/GenBank/DDBJ whole genome shotgun (WGS) entry which is preliminary data.</text>
</comment>
<dbReference type="PANTHER" id="PTHR11638">
    <property type="entry name" value="ATP-DEPENDENT CLP PROTEASE"/>
    <property type="match status" value="1"/>
</dbReference>
<dbReference type="InterPro" id="IPR027417">
    <property type="entry name" value="P-loop_NTPase"/>
</dbReference>
<dbReference type="GO" id="GO:0005737">
    <property type="term" value="C:cytoplasm"/>
    <property type="evidence" value="ECO:0007669"/>
    <property type="project" value="TreeGrafter"/>
</dbReference>
<dbReference type="SUPFAM" id="SSF52540">
    <property type="entry name" value="P-loop containing nucleoside triphosphate hydrolases"/>
    <property type="match status" value="2"/>
</dbReference>
<dbReference type="InterPro" id="IPR050130">
    <property type="entry name" value="ClpA_ClpB"/>
</dbReference>
<dbReference type="InterPro" id="IPR003593">
    <property type="entry name" value="AAA+_ATPase"/>
</dbReference>
<dbReference type="EMBL" id="JAATLK010000001">
    <property type="protein sequence ID" value="NIZ47545.1"/>
    <property type="molecule type" value="Genomic_DNA"/>
</dbReference>
<dbReference type="Gene3D" id="1.10.8.60">
    <property type="match status" value="1"/>
</dbReference>
<dbReference type="Pfam" id="PF00004">
    <property type="entry name" value="AAA"/>
    <property type="match status" value="1"/>
</dbReference>
<proteinExistence type="predicted"/>
<dbReference type="PROSITE" id="PS51903">
    <property type="entry name" value="CLP_R"/>
    <property type="match status" value="1"/>
</dbReference>
<dbReference type="GO" id="GO:0016887">
    <property type="term" value="F:ATP hydrolysis activity"/>
    <property type="evidence" value="ECO:0007669"/>
    <property type="project" value="InterPro"/>
</dbReference>
<dbReference type="InterPro" id="IPR001270">
    <property type="entry name" value="ClpA/B"/>
</dbReference>
<evidence type="ECO:0000256" key="4">
    <source>
        <dbReference type="PROSITE-ProRule" id="PRU01251"/>
    </source>
</evidence>
<dbReference type="InterPro" id="IPR004176">
    <property type="entry name" value="Clp_R_N"/>
</dbReference>
<dbReference type="Gene3D" id="1.10.1780.10">
    <property type="entry name" value="Clp, N-terminal domain"/>
    <property type="match status" value="1"/>
</dbReference>
<dbReference type="Proteomes" id="UP000752013">
    <property type="component" value="Unassembled WGS sequence"/>
</dbReference>
<dbReference type="SUPFAM" id="SSF81923">
    <property type="entry name" value="Double Clp-N motif"/>
    <property type="match status" value="1"/>
</dbReference>
<dbReference type="Pfam" id="PF07724">
    <property type="entry name" value="AAA_2"/>
    <property type="match status" value="1"/>
</dbReference>
<dbReference type="InterPro" id="IPR036628">
    <property type="entry name" value="Clp_N_dom_sf"/>
</dbReference>
<name>A0A968GFY4_9SPIO</name>
<keyword evidence="6" id="KW-0645">Protease</keyword>
<dbReference type="RefSeq" id="WP_167703996.1">
    <property type="nucleotide sequence ID" value="NZ_CP118168.1"/>
</dbReference>
<evidence type="ECO:0000256" key="1">
    <source>
        <dbReference type="ARBA" id="ARBA00022737"/>
    </source>
</evidence>
<dbReference type="Gene3D" id="3.40.50.300">
    <property type="entry name" value="P-loop containing nucleotide triphosphate hydrolases"/>
    <property type="match status" value="2"/>
</dbReference>
<keyword evidence="3 6" id="KW-0067">ATP-binding</keyword>
<keyword evidence="6" id="KW-0378">Hydrolase</keyword>
<keyword evidence="1 4" id="KW-0677">Repeat</keyword>
<accession>A0A968GFY4</accession>
<keyword evidence="2" id="KW-0547">Nucleotide-binding</keyword>
<evidence type="ECO:0000256" key="3">
    <source>
        <dbReference type="ARBA" id="ARBA00022840"/>
    </source>
</evidence>
<evidence type="ECO:0000313" key="7">
    <source>
        <dbReference type="Proteomes" id="UP000752013"/>
    </source>
</evidence>
<dbReference type="GO" id="GO:0006508">
    <property type="term" value="P:proteolysis"/>
    <property type="evidence" value="ECO:0007669"/>
    <property type="project" value="UniProtKB-KW"/>
</dbReference>
<dbReference type="AlphaFoldDB" id="A0A968GFY4"/>
<evidence type="ECO:0000256" key="2">
    <source>
        <dbReference type="ARBA" id="ARBA00022741"/>
    </source>
</evidence>
<protein>
    <submittedName>
        <fullName evidence="6">ATP-dependent Clp protease ATP-binding subunit</fullName>
    </submittedName>
</protein>
<dbReference type="GO" id="GO:0005524">
    <property type="term" value="F:ATP binding"/>
    <property type="evidence" value="ECO:0007669"/>
    <property type="project" value="UniProtKB-KW"/>
</dbReference>
<evidence type="ECO:0000313" key="6">
    <source>
        <dbReference type="EMBL" id="NIZ47545.1"/>
    </source>
</evidence>
<keyword evidence="7" id="KW-1185">Reference proteome</keyword>
<sequence length="836" mass="95816">MISKKLTQQAREVLVLLAKQEAAHVLATEVLPEHVALAILKKSPTKITRILKQCQIKIASVLPLFEELIDRPTQETQMKANEKSTLNIGFSKEIHAMLHIAEMEAMRMHAEFIQEEHLFLAILVDTDSSLHQCISKFGMTCDEFRAILYKVTPSSLQEDSSHHNCKQHPEEDIPLLHIPDNSSFHKICVNLNQQVSKEKKCGITGRDQEILLLIQILKRHTKNNPLLLGPAGVGKTAIIEALAHQINQQMTPPFLHNTQIYELRISSLLAGTRYRGDFEERISDIISICENHPHIILFIDEIHLIAGAGSSQDSNLDVANILKPALARGKIRCIGATTHNEYQQYLQSDSALERRFQRINIAEPNDKAMLHILEHAKDVYEASHFVSYSTVILQQIIELSKIHFPNRFMPDKALDLMDEVGATKSLTPYRIKAKLTDTQQTLELLYAQVNSKDSTDIHSPQLELYNQTRQEYDILLAQWQQMQASPEIAYITIQDLFITISDKLKINVKLFSEDEEQVKSLLLANLRQSVVGHDQIIESLITHYIEAFRRPYFQPKPLLSLLLVGPPQVGRRCLMSALTMFSHQDSQSFLYINLSLLTSAHNVADLFSETQQEHHRLHNRINIIQALKEHPQLILYLDNVEMAHPDFFTYLKDMLNKAEITSSSGKTYHLYNTIIVLSSSLSHQQQPASFHVDAQPVMPQDNQSLLALNRLLIPYLQEDLSHLVDYSYVFHSLSHSDLLDLFQKNWKQLETMIQHIGHIHIDYHADLPDILLKESLYQAGYFQRLFEQSIKQPLLHQMYQPNFNSHPDQTLLIHYDTITQSMVIEYKTGIPLCQKA</sequence>
<dbReference type="InterPro" id="IPR003959">
    <property type="entry name" value="ATPase_AAA_core"/>
</dbReference>
<reference evidence="6" key="1">
    <citation type="submission" date="2020-03" db="EMBL/GenBank/DDBJ databases">
        <title>Spirochaetal bacteria isolated from arthropods constitute a novel genus Entomospira genus novum within the order Spirochaetales.</title>
        <authorList>
            <person name="Grana-Miraglia L."/>
            <person name="Sikutova S."/>
            <person name="Fingerle V."/>
            <person name="Sing A."/>
            <person name="Castillo-Ramirez S."/>
            <person name="Margos G."/>
            <person name="Rudolf I."/>
        </authorList>
    </citation>
    <scope>NUCLEOTIDE SEQUENCE</scope>
    <source>
        <strain evidence="6">BR208</strain>
    </source>
</reference>